<evidence type="ECO:0000313" key="3">
    <source>
        <dbReference type="EMBL" id="TXI55931.1"/>
    </source>
</evidence>
<evidence type="ECO:0008006" key="5">
    <source>
        <dbReference type="Google" id="ProtNLM"/>
    </source>
</evidence>
<accession>A0A5C7Y2T1</accession>
<dbReference type="RefSeq" id="WP_276760804.1">
    <property type="nucleotide sequence ID" value="NZ_SSGD01000061.1"/>
</dbReference>
<comment type="caution">
    <text evidence="3">The sequence shown here is derived from an EMBL/GenBank/DDBJ whole genome shotgun (WGS) entry which is preliminary data.</text>
</comment>
<dbReference type="EMBL" id="SSGD01000061">
    <property type="protein sequence ID" value="TXI55931.1"/>
    <property type="molecule type" value="Genomic_DNA"/>
</dbReference>
<dbReference type="InterPro" id="IPR009003">
    <property type="entry name" value="Peptidase_S1_PA"/>
</dbReference>
<evidence type="ECO:0000256" key="2">
    <source>
        <dbReference type="SAM" id="SignalP"/>
    </source>
</evidence>
<dbReference type="SUPFAM" id="SSF50494">
    <property type="entry name" value="Trypsin-like serine proteases"/>
    <property type="match status" value="1"/>
</dbReference>
<feature type="region of interest" description="Disordered" evidence="1">
    <location>
        <begin position="149"/>
        <end position="168"/>
    </location>
</feature>
<keyword evidence="2" id="KW-0732">Signal</keyword>
<protein>
    <recommendedName>
        <fullName evidence="5">Serine protease</fullName>
    </recommendedName>
</protein>
<evidence type="ECO:0000256" key="1">
    <source>
        <dbReference type="SAM" id="MobiDB-lite"/>
    </source>
</evidence>
<dbReference type="InterPro" id="IPR043504">
    <property type="entry name" value="Peptidase_S1_PA_chymotrypsin"/>
</dbReference>
<dbReference type="Proteomes" id="UP000321797">
    <property type="component" value="Unassembled WGS sequence"/>
</dbReference>
<evidence type="ECO:0000313" key="4">
    <source>
        <dbReference type="Proteomes" id="UP000321797"/>
    </source>
</evidence>
<feature type="signal peptide" evidence="2">
    <location>
        <begin position="1"/>
        <end position="25"/>
    </location>
</feature>
<feature type="chain" id="PRO_5022925043" description="Serine protease" evidence="2">
    <location>
        <begin position="26"/>
        <end position="219"/>
    </location>
</feature>
<name>A0A5C7Y2T1_9MYCO</name>
<gene>
    <name evidence="3" type="ORF">E6Q54_11940</name>
</gene>
<dbReference type="Gene3D" id="2.40.10.10">
    <property type="entry name" value="Trypsin-like serine proteases"/>
    <property type="match status" value="2"/>
</dbReference>
<sequence>MNSRATIAAAAIAVSLVTASPVASAATNVTISPGDAITIGKKACTVGFFGTNSDHRRLAVTAGHCATGIGQSVRDGDGHRIGRVVAHAADSPTARGPFGATLIALSNSVQKSSDVRKIGVPSVGTDVVQDGSRSGRSRGTVTVNRSGVLRSTASGQPGDSGSPWTNSRTGTLYGITVGGSPRGTYAAPIRAVVQRIRDVFPQWGKGFRVVAAAKKGTPA</sequence>
<organism evidence="3 4">
    <name type="scientific">Mycolicibacter arupensis</name>
    <dbReference type="NCBI Taxonomy" id="342002"/>
    <lineage>
        <taxon>Bacteria</taxon>
        <taxon>Bacillati</taxon>
        <taxon>Actinomycetota</taxon>
        <taxon>Actinomycetes</taxon>
        <taxon>Mycobacteriales</taxon>
        <taxon>Mycobacteriaceae</taxon>
        <taxon>Mycolicibacter</taxon>
    </lineage>
</organism>
<proteinExistence type="predicted"/>
<dbReference type="AlphaFoldDB" id="A0A5C7Y2T1"/>
<reference evidence="3 4" key="1">
    <citation type="submission" date="2018-09" db="EMBL/GenBank/DDBJ databases">
        <title>Metagenome Assembled Genomes from an Advanced Water Purification Facility.</title>
        <authorList>
            <person name="Stamps B.W."/>
            <person name="Spear J.R."/>
        </authorList>
    </citation>
    <scope>NUCLEOTIDE SEQUENCE [LARGE SCALE GENOMIC DNA]</scope>
    <source>
        <strain evidence="3">Bin_29_2</strain>
    </source>
</reference>